<feature type="transmembrane region" description="Helical" evidence="6">
    <location>
        <begin position="333"/>
        <end position="353"/>
    </location>
</feature>
<feature type="transmembrane region" description="Helical" evidence="6">
    <location>
        <begin position="283"/>
        <end position="302"/>
    </location>
</feature>
<dbReference type="EC" id="2.7.13.3" evidence="2"/>
<feature type="transmembrane region" description="Helical" evidence="6">
    <location>
        <begin position="182"/>
        <end position="203"/>
    </location>
</feature>
<dbReference type="SMART" id="SM00387">
    <property type="entry name" value="HATPase_c"/>
    <property type="match status" value="1"/>
</dbReference>
<dbReference type="InterPro" id="IPR003594">
    <property type="entry name" value="HATPase_dom"/>
</dbReference>
<dbReference type="InterPro" id="IPR011622">
    <property type="entry name" value="7TMR_DISM_rcpt_extracell_dom2"/>
</dbReference>
<comment type="catalytic activity">
    <reaction evidence="1">
        <text>ATP + protein L-histidine = ADP + protein N-phospho-L-histidine.</text>
        <dbReference type="EC" id="2.7.13.3"/>
    </reaction>
</comment>
<keyword evidence="5" id="KW-0902">Two-component regulatory system</keyword>
<keyword evidence="6" id="KW-0472">Membrane</keyword>
<keyword evidence="4" id="KW-0418">Kinase</keyword>
<dbReference type="Proteomes" id="UP001204772">
    <property type="component" value="Unassembled WGS sequence"/>
</dbReference>
<dbReference type="PANTHER" id="PTHR24421:SF10">
    <property type="entry name" value="NITRATE_NITRITE SENSOR PROTEIN NARQ"/>
    <property type="match status" value="1"/>
</dbReference>
<dbReference type="Gene3D" id="1.20.5.1930">
    <property type="match status" value="1"/>
</dbReference>
<feature type="domain" description="Histidine kinase/HSP90-like ATPase" evidence="7">
    <location>
        <begin position="518"/>
        <end position="613"/>
    </location>
</feature>
<feature type="transmembrane region" description="Helical" evidence="6">
    <location>
        <begin position="308"/>
        <end position="326"/>
    </location>
</feature>
<evidence type="ECO:0000259" key="7">
    <source>
        <dbReference type="SMART" id="SM00387"/>
    </source>
</evidence>
<evidence type="ECO:0000256" key="1">
    <source>
        <dbReference type="ARBA" id="ARBA00000085"/>
    </source>
</evidence>
<organism evidence="8 9">
    <name type="scientific">Runella salmonicolor</name>
    <dbReference type="NCBI Taxonomy" id="2950278"/>
    <lineage>
        <taxon>Bacteria</taxon>
        <taxon>Pseudomonadati</taxon>
        <taxon>Bacteroidota</taxon>
        <taxon>Cytophagia</taxon>
        <taxon>Cytophagales</taxon>
        <taxon>Spirosomataceae</taxon>
        <taxon>Runella</taxon>
    </lineage>
</organism>
<dbReference type="GO" id="GO:0005524">
    <property type="term" value="F:ATP binding"/>
    <property type="evidence" value="ECO:0007669"/>
    <property type="project" value="UniProtKB-KW"/>
</dbReference>
<evidence type="ECO:0000256" key="6">
    <source>
        <dbReference type="SAM" id="Phobius"/>
    </source>
</evidence>
<dbReference type="Gene3D" id="2.60.40.2380">
    <property type="match status" value="1"/>
</dbReference>
<protein>
    <recommendedName>
        <fullName evidence="2">histidine kinase</fullName>
        <ecNumber evidence="2">2.7.13.3</ecNumber>
    </recommendedName>
</protein>
<reference evidence="8 9" key="1">
    <citation type="submission" date="2022-06" db="EMBL/GenBank/DDBJ databases">
        <title>Runella sp. S5 genome sequencing.</title>
        <authorList>
            <person name="Park S."/>
        </authorList>
    </citation>
    <scope>NUCLEOTIDE SEQUENCE [LARGE SCALE GENOMIC DNA]</scope>
    <source>
        <strain evidence="8 9">S5</strain>
    </source>
</reference>
<keyword evidence="9" id="KW-1185">Reference proteome</keyword>
<accession>A0ABT1FXP5</accession>
<feature type="transmembrane region" description="Helical" evidence="6">
    <location>
        <begin position="210"/>
        <end position="228"/>
    </location>
</feature>
<keyword evidence="6" id="KW-1133">Transmembrane helix</keyword>
<sequence length="616" mass="71853">MFRSIAFLLALISFYHLRAQRLVKITEQTQQVSLAGHLAYEVDYQKNQRFEQIIKIFKPQPVIHNHPNFGNSPHPHWVRFGVHYTGMNPKRLSLITKGIDSLEVYVTDSRFHALKSYRTGSHYPMRQREISSAFLTTSFEVLPDSIYWIWTKMHNVHYRLAASPFILYSQEAGRTYISIQQFYHSIYIGSMALFLLLGVALAYFFREKIYWYYLGCIVCALCIMLIYNDYGYLFFERLPIFILNKNALGVLSATVPVFYLLFAEQFLEVSRQVFLKTYQISRIVIILQYSCMAVLMFFQQTLFEYKPLFYVFMGILSTINLVYLLAKWPSPAAKLFVGATLPVTITVLIETFSDVHQWPVQHIHNAYYFTTLIELLVLTGGIVYRFKKNEEAKFRLEEAKYKLEEEKYRLENEILKIEFNTQRRERNQIADEMHNELGSLLAASKFQVGVLAKEYPETKWEDIKEQLSEAYLRIRDISYQLRTNDDDTLQSVLINKYKRINIVDFSFDNLQSVRFDPFIEAQLSGIISELITNALKHAQCSSIMVQISYDQPQLSILIEDDGRGFDLKTSLKQNKKSGLTNIEKQITQNMKGQFTIDSGPRGTTIIIKVNLLPHPL</sequence>
<evidence type="ECO:0000256" key="3">
    <source>
        <dbReference type="ARBA" id="ARBA00022679"/>
    </source>
</evidence>
<dbReference type="Pfam" id="PF02518">
    <property type="entry name" value="HATPase_c"/>
    <property type="match status" value="1"/>
</dbReference>
<evidence type="ECO:0000256" key="4">
    <source>
        <dbReference type="ARBA" id="ARBA00022777"/>
    </source>
</evidence>
<dbReference type="Pfam" id="PF07695">
    <property type="entry name" value="7TMR-DISM_7TM"/>
    <property type="match status" value="1"/>
</dbReference>
<proteinExistence type="predicted"/>
<feature type="transmembrane region" description="Helical" evidence="6">
    <location>
        <begin position="365"/>
        <end position="386"/>
    </location>
</feature>
<keyword evidence="8" id="KW-0067">ATP-binding</keyword>
<evidence type="ECO:0000256" key="2">
    <source>
        <dbReference type="ARBA" id="ARBA00012438"/>
    </source>
</evidence>
<name>A0ABT1FXP5_9BACT</name>
<evidence type="ECO:0000313" key="8">
    <source>
        <dbReference type="EMBL" id="MCP1386240.1"/>
    </source>
</evidence>
<dbReference type="InterPro" id="IPR036890">
    <property type="entry name" value="HATPase_C_sf"/>
</dbReference>
<dbReference type="EMBL" id="JAMZEL010000020">
    <property type="protein sequence ID" value="MCP1386240.1"/>
    <property type="molecule type" value="Genomic_DNA"/>
</dbReference>
<dbReference type="PANTHER" id="PTHR24421">
    <property type="entry name" value="NITRATE/NITRITE SENSOR PROTEIN NARX-RELATED"/>
    <property type="match status" value="1"/>
</dbReference>
<dbReference type="CDD" id="cd16917">
    <property type="entry name" value="HATPase_UhpB-NarQ-NarX-like"/>
    <property type="match status" value="1"/>
</dbReference>
<keyword evidence="3" id="KW-0808">Transferase</keyword>
<keyword evidence="6" id="KW-0812">Transmembrane</keyword>
<dbReference type="InterPro" id="IPR011623">
    <property type="entry name" value="7TMR_DISM_rcpt_extracell_dom1"/>
</dbReference>
<gene>
    <name evidence="8" type="ORF">NCI00_27615</name>
</gene>
<comment type="caution">
    <text evidence="8">The sequence shown here is derived from an EMBL/GenBank/DDBJ whole genome shotgun (WGS) entry which is preliminary data.</text>
</comment>
<keyword evidence="8" id="KW-0547">Nucleotide-binding</keyword>
<dbReference type="InterPro" id="IPR050482">
    <property type="entry name" value="Sensor_HK_TwoCompSys"/>
</dbReference>
<dbReference type="SUPFAM" id="SSF55874">
    <property type="entry name" value="ATPase domain of HSP90 chaperone/DNA topoisomerase II/histidine kinase"/>
    <property type="match status" value="1"/>
</dbReference>
<dbReference type="Gene3D" id="3.30.565.10">
    <property type="entry name" value="Histidine kinase-like ATPase, C-terminal domain"/>
    <property type="match status" value="1"/>
</dbReference>
<dbReference type="Pfam" id="PF07696">
    <property type="entry name" value="7TMR-DISMED2"/>
    <property type="match status" value="1"/>
</dbReference>
<evidence type="ECO:0000256" key="5">
    <source>
        <dbReference type="ARBA" id="ARBA00023012"/>
    </source>
</evidence>
<evidence type="ECO:0000313" key="9">
    <source>
        <dbReference type="Proteomes" id="UP001204772"/>
    </source>
</evidence>
<feature type="transmembrane region" description="Helical" evidence="6">
    <location>
        <begin position="240"/>
        <end position="262"/>
    </location>
</feature>
<dbReference type="RefSeq" id="WP_253532963.1">
    <property type="nucleotide sequence ID" value="NZ_JAMZEL010000020.1"/>
</dbReference>